<dbReference type="PANTHER" id="PTHR45033">
    <property type="match status" value="1"/>
</dbReference>
<dbReference type="PANTHER" id="PTHR45033:SF2">
    <property type="entry name" value="ZINC-TYPE ALCOHOL DEHYDROGENASE-LIKE PROTEIN C1773.06C"/>
    <property type="match status" value="1"/>
</dbReference>
<sequence>MKALAVVNTSIFSEESIEFLPQISITGNKVSLGVVDIEEPAFEDKNLINDDLVLIKVDAFSCNYRDKAIIVKAALKMEKEGINGEPIEFFGSDFVGTVKKVGKNVKDISVGDRIIPNCYYPGVGKNEIIQGVTTNEASRGWLKLHHSKVIKIPSFMSDAVASAFSIGAQTSSSMIRKMQLKPDDRILVTSGRSNTSQFIIKNLLKKGHIPDVLTTSEWSEDELEFIFPSKLIKIDRGDYNWENYAEIEKYDAIFDPFFDLHILSAIKHLNMGGKYITCGYKNQHQSFQEETDKKDNDLNNIMLTAMINNTTIIGNCIGLTGDLSDAVIDYDKQNPPIIIDKIYSIDEGHKFLDKTYNTTRFGKAILSYT</sequence>
<dbReference type="Gene3D" id="3.90.180.10">
    <property type="entry name" value="Medium-chain alcohol dehydrogenases, catalytic domain"/>
    <property type="match status" value="1"/>
</dbReference>
<gene>
    <name evidence="2" type="ORF">ACFOSE_00880</name>
</gene>
<dbReference type="RefSeq" id="WP_380429264.1">
    <property type="nucleotide sequence ID" value="NZ_JBHSAC010000008.1"/>
</dbReference>
<organism evidence="2 3">
    <name type="scientific">Streptococcus dentapri</name>
    <dbReference type="NCBI Taxonomy" id="573564"/>
    <lineage>
        <taxon>Bacteria</taxon>
        <taxon>Bacillati</taxon>
        <taxon>Bacillota</taxon>
        <taxon>Bacilli</taxon>
        <taxon>Lactobacillales</taxon>
        <taxon>Streptococcaceae</taxon>
        <taxon>Streptococcus</taxon>
    </lineage>
</organism>
<keyword evidence="3" id="KW-1185">Reference proteome</keyword>
<reference evidence="3" key="1">
    <citation type="journal article" date="2019" name="Int. J. Syst. Evol. Microbiol.">
        <title>The Global Catalogue of Microorganisms (GCM) 10K type strain sequencing project: providing services to taxonomists for standard genome sequencing and annotation.</title>
        <authorList>
            <consortium name="The Broad Institute Genomics Platform"/>
            <consortium name="The Broad Institute Genome Sequencing Center for Infectious Disease"/>
            <person name="Wu L."/>
            <person name="Ma J."/>
        </authorList>
    </citation>
    <scope>NUCLEOTIDE SEQUENCE [LARGE SCALE GENOMIC DNA]</scope>
    <source>
        <strain evidence="3">CCUG 58728</strain>
    </source>
</reference>
<accession>A0ABV8CZY9</accession>
<dbReference type="InterPro" id="IPR011032">
    <property type="entry name" value="GroES-like_sf"/>
</dbReference>
<proteinExistence type="predicted"/>
<name>A0ABV8CZY9_9STRE</name>
<dbReference type="Gene3D" id="3.40.50.720">
    <property type="entry name" value="NAD(P)-binding Rossmann-like Domain"/>
    <property type="match status" value="1"/>
</dbReference>
<evidence type="ECO:0000313" key="2">
    <source>
        <dbReference type="EMBL" id="MFC3931359.1"/>
    </source>
</evidence>
<protein>
    <submittedName>
        <fullName evidence="2">Alcohol dehydrogenase catalytic domain-containing protein</fullName>
    </submittedName>
</protein>
<dbReference type="EMBL" id="JBHSAC010000008">
    <property type="protein sequence ID" value="MFC3931359.1"/>
    <property type="molecule type" value="Genomic_DNA"/>
</dbReference>
<dbReference type="InterPro" id="IPR013154">
    <property type="entry name" value="ADH-like_N"/>
</dbReference>
<feature type="domain" description="Alcohol dehydrogenase-like N-terminal" evidence="1">
    <location>
        <begin position="50"/>
        <end position="129"/>
    </location>
</feature>
<dbReference type="InterPro" id="IPR052711">
    <property type="entry name" value="Zinc_ADH-like"/>
</dbReference>
<dbReference type="InterPro" id="IPR036291">
    <property type="entry name" value="NAD(P)-bd_dom_sf"/>
</dbReference>
<comment type="caution">
    <text evidence="2">The sequence shown here is derived from an EMBL/GenBank/DDBJ whole genome shotgun (WGS) entry which is preliminary data.</text>
</comment>
<evidence type="ECO:0000259" key="1">
    <source>
        <dbReference type="Pfam" id="PF08240"/>
    </source>
</evidence>
<dbReference type="Proteomes" id="UP001595901">
    <property type="component" value="Unassembled WGS sequence"/>
</dbReference>
<evidence type="ECO:0000313" key="3">
    <source>
        <dbReference type="Proteomes" id="UP001595901"/>
    </source>
</evidence>
<dbReference type="SUPFAM" id="SSF50129">
    <property type="entry name" value="GroES-like"/>
    <property type="match status" value="1"/>
</dbReference>
<dbReference type="SUPFAM" id="SSF51735">
    <property type="entry name" value="NAD(P)-binding Rossmann-fold domains"/>
    <property type="match status" value="1"/>
</dbReference>
<dbReference type="Pfam" id="PF08240">
    <property type="entry name" value="ADH_N"/>
    <property type="match status" value="1"/>
</dbReference>